<dbReference type="EMBL" id="CH940648">
    <property type="protein sequence ID" value="EDW61997.1"/>
    <property type="molecule type" value="Genomic_DNA"/>
</dbReference>
<organism evidence="8 9">
    <name type="scientific">Drosophila virilis</name>
    <name type="common">Fruit fly</name>
    <dbReference type="NCBI Taxonomy" id="7244"/>
    <lineage>
        <taxon>Eukaryota</taxon>
        <taxon>Metazoa</taxon>
        <taxon>Ecdysozoa</taxon>
        <taxon>Arthropoda</taxon>
        <taxon>Hexapoda</taxon>
        <taxon>Insecta</taxon>
        <taxon>Pterygota</taxon>
        <taxon>Neoptera</taxon>
        <taxon>Endopterygota</taxon>
        <taxon>Diptera</taxon>
        <taxon>Brachycera</taxon>
        <taxon>Muscomorpha</taxon>
        <taxon>Ephydroidea</taxon>
        <taxon>Drosophilidae</taxon>
        <taxon>Drosophila</taxon>
    </lineage>
</organism>
<feature type="compositionally biased region" description="Basic and acidic residues" evidence="6">
    <location>
        <begin position="284"/>
        <end position="294"/>
    </location>
</feature>
<dbReference type="Proteomes" id="UP000008792">
    <property type="component" value="Unassembled WGS sequence"/>
</dbReference>
<dbReference type="KEGG" id="dvi:6626037"/>
<feature type="region of interest" description="Disordered" evidence="6">
    <location>
        <begin position="1828"/>
        <end position="1878"/>
    </location>
</feature>
<keyword evidence="5" id="KW-0539">Nucleus</keyword>
<dbReference type="Pfam" id="PF15912">
    <property type="entry name" value="VIR_N"/>
    <property type="match status" value="1"/>
</dbReference>
<reference evidence="8 9" key="1">
    <citation type="journal article" date="2007" name="Nature">
        <title>Evolution of genes and genomes on the Drosophila phylogeny.</title>
        <authorList>
            <consortium name="Drosophila 12 Genomes Consortium"/>
            <person name="Clark A.G."/>
            <person name="Eisen M.B."/>
            <person name="Smith D.R."/>
            <person name="Bergman C.M."/>
            <person name="Oliver B."/>
            <person name="Markow T.A."/>
            <person name="Kaufman T.C."/>
            <person name="Kellis M."/>
            <person name="Gelbart W."/>
            <person name="Iyer V.N."/>
            <person name="Pollard D.A."/>
            <person name="Sackton T.B."/>
            <person name="Larracuente A.M."/>
            <person name="Singh N.D."/>
            <person name="Abad J.P."/>
            <person name="Abt D.N."/>
            <person name="Adryan B."/>
            <person name="Aguade M."/>
            <person name="Akashi H."/>
            <person name="Anderson W.W."/>
            <person name="Aquadro C.F."/>
            <person name="Ardell D.H."/>
            <person name="Arguello R."/>
            <person name="Artieri C.G."/>
            <person name="Barbash D.A."/>
            <person name="Barker D."/>
            <person name="Barsanti P."/>
            <person name="Batterham P."/>
            <person name="Batzoglou S."/>
            <person name="Begun D."/>
            <person name="Bhutkar A."/>
            <person name="Blanco E."/>
            <person name="Bosak S.A."/>
            <person name="Bradley R.K."/>
            <person name="Brand A.D."/>
            <person name="Brent M.R."/>
            <person name="Brooks A.N."/>
            <person name="Brown R.H."/>
            <person name="Butlin R.K."/>
            <person name="Caggese C."/>
            <person name="Calvi B.R."/>
            <person name="Bernardo de Carvalho A."/>
            <person name="Caspi A."/>
            <person name="Castrezana S."/>
            <person name="Celniker S.E."/>
            <person name="Chang J.L."/>
            <person name="Chapple C."/>
            <person name="Chatterji S."/>
            <person name="Chinwalla A."/>
            <person name="Civetta A."/>
            <person name="Clifton S.W."/>
            <person name="Comeron J.M."/>
            <person name="Costello J.C."/>
            <person name="Coyne J.A."/>
            <person name="Daub J."/>
            <person name="David R.G."/>
            <person name="Delcher A.L."/>
            <person name="Delehaunty K."/>
            <person name="Do C.B."/>
            <person name="Ebling H."/>
            <person name="Edwards K."/>
            <person name="Eickbush T."/>
            <person name="Evans J.D."/>
            <person name="Filipski A."/>
            <person name="Findeiss S."/>
            <person name="Freyhult E."/>
            <person name="Fulton L."/>
            <person name="Fulton R."/>
            <person name="Garcia A.C."/>
            <person name="Gardiner A."/>
            <person name="Garfield D.A."/>
            <person name="Garvin B.E."/>
            <person name="Gibson G."/>
            <person name="Gilbert D."/>
            <person name="Gnerre S."/>
            <person name="Godfrey J."/>
            <person name="Good R."/>
            <person name="Gotea V."/>
            <person name="Gravely B."/>
            <person name="Greenberg A.J."/>
            <person name="Griffiths-Jones S."/>
            <person name="Gross S."/>
            <person name="Guigo R."/>
            <person name="Gustafson E.A."/>
            <person name="Haerty W."/>
            <person name="Hahn M.W."/>
            <person name="Halligan D.L."/>
            <person name="Halpern A.L."/>
            <person name="Halter G.M."/>
            <person name="Han M.V."/>
            <person name="Heger A."/>
            <person name="Hillier L."/>
            <person name="Hinrichs A.S."/>
            <person name="Holmes I."/>
            <person name="Hoskins R.A."/>
            <person name="Hubisz M.J."/>
            <person name="Hultmark D."/>
            <person name="Huntley M.A."/>
            <person name="Jaffe D.B."/>
            <person name="Jagadeeshan S."/>
            <person name="Jeck W.R."/>
            <person name="Johnson J."/>
            <person name="Jones C.D."/>
            <person name="Jordan W.C."/>
            <person name="Karpen G.H."/>
            <person name="Kataoka E."/>
            <person name="Keightley P.D."/>
            <person name="Kheradpour P."/>
            <person name="Kirkness E.F."/>
            <person name="Koerich L.B."/>
            <person name="Kristiansen K."/>
            <person name="Kudrna D."/>
            <person name="Kulathinal R.J."/>
            <person name="Kumar S."/>
            <person name="Kwok R."/>
            <person name="Lander E."/>
            <person name="Langley C.H."/>
            <person name="Lapoint R."/>
            <person name="Lazzaro B.P."/>
            <person name="Lee S.J."/>
            <person name="Levesque L."/>
            <person name="Li R."/>
            <person name="Lin C.F."/>
            <person name="Lin M.F."/>
            <person name="Lindblad-Toh K."/>
            <person name="Llopart A."/>
            <person name="Long M."/>
            <person name="Low L."/>
            <person name="Lozovsky E."/>
            <person name="Lu J."/>
            <person name="Luo M."/>
            <person name="Machado C.A."/>
            <person name="Makalowski W."/>
            <person name="Marzo M."/>
            <person name="Matsuda M."/>
            <person name="Matzkin L."/>
            <person name="McAllister B."/>
            <person name="McBride C.S."/>
            <person name="McKernan B."/>
            <person name="McKernan K."/>
            <person name="Mendez-Lago M."/>
            <person name="Minx P."/>
            <person name="Mollenhauer M.U."/>
            <person name="Montooth K."/>
            <person name="Mount S.M."/>
            <person name="Mu X."/>
            <person name="Myers E."/>
            <person name="Negre B."/>
            <person name="Newfeld S."/>
            <person name="Nielsen R."/>
            <person name="Noor M.A."/>
            <person name="O'Grady P."/>
            <person name="Pachter L."/>
            <person name="Papaceit M."/>
            <person name="Parisi M.J."/>
            <person name="Parisi M."/>
            <person name="Parts L."/>
            <person name="Pedersen J.S."/>
            <person name="Pesole G."/>
            <person name="Phillippy A.M."/>
            <person name="Ponting C.P."/>
            <person name="Pop M."/>
            <person name="Porcelli D."/>
            <person name="Powell J.R."/>
            <person name="Prohaska S."/>
            <person name="Pruitt K."/>
            <person name="Puig M."/>
            <person name="Quesneville H."/>
            <person name="Ram K.R."/>
            <person name="Rand D."/>
            <person name="Rasmussen M.D."/>
            <person name="Reed L.K."/>
            <person name="Reenan R."/>
            <person name="Reily A."/>
            <person name="Remington K.A."/>
            <person name="Rieger T.T."/>
            <person name="Ritchie M.G."/>
            <person name="Robin C."/>
            <person name="Rogers Y.H."/>
            <person name="Rohde C."/>
            <person name="Rozas J."/>
            <person name="Rubenfield M.J."/>
            <person name="Ruiz A."/>
            <person name="Russo S."/>
            <person name="Salzberg S.L."/>
            <person name="Sanchez-Gracia A."/>
            <person name="Saranga D.J."/>
            <person name="Sato H."/>
            <person name="Schaeffer S.W."/>
            <person name="Schatz M.C."/>
            <person name="Schlenke T."/>
            <person name="Schwartz R."/>
            <person name="Segarra C."/>
            <person name="Singh R.S."/>
            <person name="Sirot L."/>
            <person name="Sirota M."/>
            <person name="Sisneros N.B."/>
            <person name="Smith C.D."/>
            <person name="Smith T.F."/>
            <person name="Spieth J."/>
            <person name="Stage D.E."/>
            <person name="Stark A."/>
            <person name="Stephan W."/>
            <person name="Strausberg R.L."/>
            <person name="Strempel S."/>
            <person name="Sturgill D."/>
            <person name="Sutton G."/>
            <person name="Sutton G.G."/>
            <person name="Tao W."/>
            <person name="Teichmann S."/>
            <person name="Tobari Y.N."/>
            <person name="Tomimura Y."/>
            <person name="Tsolas J.M."/>
            <person name="Valente V.L."/>
            <person name="Venter E."/>
            <person name="Venter J.C."/>
            <person name="Vicario S."/>
            <person name="Vieira F.G."/>
            <person name="Vilella A.J."/>
            <person name="Villasante A."/>
            <person name="Walenz B."/>
            <person name="Wang J."/>
            <person name="Wasserman M."/>
            <person name="Watts T."/>
            <person name="Wilson D."/>
            <person name="Wilson R.K."/>
            <person name="Wing R.A."/>
            <person name="Wolfner M.F."/>
            <person name="Wong A."/>
            <person name="Wong G.K."/>
            <person name="Wu C.I."/>
            <person name="Wu G."/>
            <person name="Yamamoto D."/>
            <person name="Yang H.P."/>
            <person name="Yang S.P."/>
            <person name="Yorke J.A."/>
            <person name="Yoshida K."/>
            <person name="Zdobnov E."/>
            <person name="Zhang P."/>
            <person name="Zhang Y."/>
            <person name="Zimin A.V."/>
            <person name="Baldwin J."/>
            <person name="Abdouelleil A."/>
            <person name="Abdulkadir J."/>
            <person name="Abebe A."/>
            <person name="Abera B."/>
            <person name="Abreu J."/>
            <person name="Acer S.C."/>
            <person name="Aftuck L."/>
            <person name="Alexander A."/>
            <person name="An P."/>
            <person name="Anderson E."/>
            <person name="Anderson S."/>
            <person name="Arachi H."/>
            <person name="Azer M."/>
            <person name="Bachantsang P."/>
            <person name="Barry A."/>
            <person name="Bayul T."/>
            <person name="Berlin A."/>
            <person name="Bessette D."/>
            <person name="Bloom T."/>
            <person name="Blye J."/>
            <person name="Boguslavskiy L."/>
            <person name="Bonnet C."/>
            <person name="Boukhgalter B."/>
            <person name="Bourzgui I."/>
            <person name="Brown A."/>
            <person name="Cahill P."/>
            <person name="Channer S."/>
            <person name="Cheshatsang Y."/>
            <person name="Chuda L."/>
            <person name="Citroen M."/>
            <person name="Collymore A."/>
            <person name="Cooke P."/>
            <person name="Costello M."/>
            <person name="D'Aco K."/>
            <person name="Daza R."/>
            <person name="De Haan G."/>
            <person name="DeGray S."/>
            <person name="DeMaso C."/>
            <person name="Dhargay N."/>
            <person name="Dooley K."/>
            <person name="Dooley E."/>
            <person name="Doricent M."/>
            <person name="Dorje P."/>
            <person name="Dorjee K."/>
            <person name="Dupes A."/>
            <person name="Elong R."/>
            <person name="Falk J."/>
            <person name="Farina A."/>
            <person name="Faro S."/>
            <person name="Ferguson D."/>
            <person name="Fisher S."/>
            <person name="Foley C.D."/>
            <person name="Franke A."/>
            <person name="Friedrich D."/>
            <person name="Gadbois L."/>
            <person name="Gearin G."/>
            <person name="Gearin C.R."/>
            <person name="Giannoukos G."/>
            <person name="Goode T."/>
            <person name="Graham J."/>
            <person name="Grandbois E."/>
            <person name="Grewal S."/>
            <person name="Gyaltsen K."/>
            <person name="Hafez N."/>
            <person name="Hagos B."/>
            <person name="Hall J."/>
            <person name="Henson C."/>
            <person name="Hollinger A."/>
            <person name="Honan T."/>
            <person name="Huard M.D."/>
            <person name="Hughes L."/>
            <person name="Hurhula B."/>
            <person name="Husby M.E."/>
            <person name="Kamat A."/>
            <person name="Kanga B."/>
            <person name="Kashin S."/>
            <person name="Khazanovich D."/>
            <person name="Kisner P."/>
            <person name="Lance K."/>
            <person name="Lara M."/>
            <person name="Lee W."/>
            <person name="Lennon N."/>
            <person name="Letendre F."/>
            <person name="LeVine R."/>
            <person name="Lipovsky A."/>
            <person name="Liu X."/>
            <person name="Liu J."/>
            <person name="Liu S."/>
            <person name="Lokyitsang T."/>
            <person name="Lokyitsang Y."/>
            <person name="Lubonja R."/>
            <person name="Lui A."/>
            <person name="MacDonald P."/>
            <person name="Magnisalis V."/>
            <person name="Maru K."/>
            <person name="Matthews C."/>
            <person name="McCusker W."/>
            <person name="McDonough S."/>
            <person name="Mehta T."/>
            <person name="Meldrim J."/>
            <person name="Meneus L."/>
            <person name="Mihai O."/>
            <person name="Mihalev A."/>
            <person name="Mihova T."/>
            <person name="Mittelman R."/>
            <person name="Mlenga V."/>
            <person name="Montmayeur A."/>
            <person name="Mulrain L."/>
            <person name="Navidi A."/>
            <person name="Naylor J."/>
            <person name="Negash T."/>
            <person name="Nguyen T."/>
            <person name="Nguyen N."/>
            <person name="Nicol R."/>
            <person name="Norbu C."/>
            <person name="Norbu N."/>
            <person name="Novod N."/>
            <person name="O'Neill B."/>
            <person name="Osman S."/>
            <person name="Markiewicz E."/>
            <person name="Oyono O.L."/>
            <person name="Patti C."/>
            <person name="Phunkhang P."/>
            <person name="Pierre F."/>
            <person name="Priest M."/>
            <person name="Raghuraman S."/>
            <person name="Rege F."/>
            <person name="Reyes R."/>
            <person name="Rise C."/>
            <person name="Rogov P."/>
            <person name="Ross K."/>
            <person name="Ryan E."/>
            <person name="Settipalli S."/>
            <person name="Shea T."/>
            <person name="Sherpa N."/>
            <person name="Shi L."/>
            <person name="Shih D."/>
            <person name="Sparrow T."/>
            <person name="Spaulding J."/>
            <person name="Stalker J."/>
            <person name="Stange-Thomann N."/>
            <person name="Stavropoulos S."/>
            <person name="Stone C."/>
            <person name="Strader C."/>
            <person name="Tesfaye S."/>
            <person name="Thomson T."/>
            <person name="Thoulutsang Y."/>
            <person name="Thoulutsang D."/>
            <person name="Topham K."/>
            <person name="Topping I."/>
            <person name="Tsamla T."/>
            <person name="Vassiliev H."/>
            <person name="Vo A."/>
            <person name="Wangchuk T."/>
            <person name="Wangdi T."/>
            <person name="Weiand M."/>
            <person name="Wilkinson J."/>
            <person name="Wilson A."/>
            <person name="Yadav S."/>
            <person name="Young G."/>
            <person name="Yu Q."/>
            <person name="Zembek L."/>
            <person name="Zhong D."/>
            <person name="Zimmer A."/>
            <person name="Zwirko Z."/>
            <person name="Jaffe D.B."/>
            <person name="Alvarez P."/>
            <person name="Brockman W."/>
            <person name="Butler J."/>
            <person name="Chin C."/>
            <person name="Gnerre S."/>
            <person name="Grabherr M."/>
            <person name="Kleber M."/>
            <person name="Mauceli E."/>
            <person name="MacCallum I."/>
        </authorList>
    </citation>
    <scope>NUCLEOTIDE SEQUENCE [LARGE SCALE GENOMIC DNA]</scope>
    <source>
        <strain evidence="9">Tucson 15010-1051.87</strain>
    </source>
</reference>
<feature type="compositionally biased region" description="Basic and acidic residues" evidence="6">
    <location>
        <begin position="789"/>
        <end position="821"/>
    </location>
</feature>
<feature type="compositionally biased region" description="Basic and acidic residues" evidence="6">
    <location>
        <begin position="211"/>
        <end position="222"/>
    </location>
</feature>
<dbReference type="STRING" id="7244.B4LLX4"/>
<evidence type="ECO:0000256" key="3">
    <source>
        <dbReference type="ARBA" id="ARBA00022664"/>
    </source>
</evidence>
<evidence type="ECO:0000256" key="6">
    <source>
        <dbReference type="SAM" id="MobiDB-lite"/>
    </source>
</evidence>
<dbReference type="OMA" id="YWLEPLP"/>
<evidence type="ECO:0000256" key="2">
    <source>
        <dbReference type="ARBA" id="ARBA00008371"/>
    </source>
</evidence>
<comment type="similarity">
    <text evidence="2">Belongs to the vir family.</text>
</comment>
<keyword evidence="4" id="KW-0508">mRNA splicing</keyword>
<sequence length="1878" mass="211939">MADADDGAELLFFDTFSHEEVTDINLDLVQFPKPVFITQVRIIPLGARVQADFPGGVRLGATNPSKFDLEFFVNDLGMPGASAFENLGLLRYNQNDCIHLDCSQEKIPTDGLVLRGWYSAITLAVYGILTNSVTEPIASPTLPCEPAMTGPEMCNLSGEAHNVLLPDEVLKDDWSEPMQSELLVSAAHKTSVSVSDYEHEDMEYGMSRDHYHQHADEEQRELRRLRRSTHSTDHSPPPLPLRTHTHSESNDREYLRCSRDKAPRDWSRSPEYSSHRSRRKRSERSRSDADEHKWPRTPPVSIDSPTRPRSPDTMDYDDDDTRSHYKLQSSHGYRHSSESLPREREEEERERERERSDTPQEQFEPILSDDEIIGDDLEEEDDGVDAAAAAEYERELEAAAAAAPPAIDAFEPWQRPLLKFDGDLQAHFSKELDTLRLLFKKLSLQIRWDNVSAFNEEHGGVTVDEREQFVYLGEQLNNQLGYLTQHYKRRNFVLQQFFKNDESHLRQAANILQIALSFQAACMQPQPAFKIRHIKLGARMAELLCNNEQLFRHLLQQHNFDPFEAVFALYKEPYMALSIKLLLLKAVYAMLDTQLGIKHFLAGNTNGYQLIVESIKTAKLTRTKYALQAIIKKLHLYEALESVRNSCNQLFVRKMERPPQEICQEIEYAFEMLMDALVANQLSFQQPRRFLPVSKKFELVTDPNAQRSFGNALQSYFKQHALAESLLLILSNSKELPATTFLCTLDLMHALLKSHVGIDYFVDDAFEATQLIVAILLGLDEVPTMPKPDIVKEPEQEVKTEQTDKPVDTLDTSEKEAEAKVETSPGATVAIDVAVQTEPTPVKVPQKLAPILRPVLPRLARLGIELAYKVQTRYHLDAIVFTAAAPEYDAIKLATHMHSIYSQTCDPAGRQHTIEVLGLNNNLKIFMDLIKKEQRLQSQRQLSSPGTKYKSPVLSYAVDMVDACVRYCEQLDYLIEHGAVILELAKNHETFEPSVSAVLQEMYVYMKPLEAINVFIYDDIMPLVEVIGRSLDYLTTFPGDLIMALRILRFLVTTKSTPPPGIKQSKRVGTEELKHRFVALQLYAADGVQLMIQIMERLCTYFEQPGMHAPALMTIQGVHCCQIMLPTLQILRELLSYAILCRDGTFKDLTSIDHLVKVYFLLYYYPTRCQAGAEVEQCKLEVVQTLLAYTQPHEQDEESLHKSLWTQMIREVLKNIDGPANFIPGLKLLAELLPLPLPMPQPLSDQLQQQHKQRLITERKLWSAHLHPQSGQIAKLVEALAPSSFPQLSELLQRVCMQLSDLAPNMTLLIAKTIMELLCNEYQSSNCMPTTNLERLLRFSTRLCAFAPLKSSMLSILSGKFWELFQSLLSLNEFNEVVSNCQEAVHRILDSFLDSGISLISHKSTAQPALNLSAALPPKELIPRVIDAVFSNLASVEVTHGISILAVRNLVILTEHDFTFYHLAQLLKQKISEFQAWMERVILHNETVEYNANIESLILLLRSLTQIEPPPGMSAMPQRTLKLGPVELVQLLEFQDVELDKPPVLQRILKVLEKHKAVANEAALCDLKQLIALQAAKQEQDTLAAAAAVPMETTNESDPNATGSSSGNVVVPGALNVEPYLPQAEGIVTQYEARPIFTRFCATADNVQLTARYWLEPLPIEVIEDMDEPLYERIACDLTDLANVCLNPDLNLTGDCKRVLHLSGSPQSNRELTPTAPCFRTRRVEVEPATGRPEKKMFVSAVRGRGFARPPPSRGDLFRSRPPNTSRPPSLHVDDFLALETCGAQPTGPTGYNKIPSMLRGSRVGRNRGSRISAAAAYRQKKLLRIGSPSSWSESTGPPYRSGNAETHFSGGDAHYTSPHYSGRSRGRGLRSRPPYLR</sequence>
<feature type="compositionally biased region" description="Low complexity" evidence="6">
    <location>
        <begin position="1760"/>
        <end position="1770"/>
    </location>
</feature>
<dbReference type="GO" id="GO:0006397">
    <property type="term" value="P:mRNA processing"/>
    <property type="evidence" value="ECO:0007669"/>
    <property type="project" value="UniProtKB-KW"/>
</dbReference>
<feature type="compositionally biased region" description="Basic and acidic residues" evidence="6">
    <location>
        <begin position="335"/>
        <end position="358"/>
    </location>
</feature>
<evidence type="ECO:0000256" key="4">
    <source>
        <dbReference type="ARBA" id="ARBA00023187"/>
    </source>
</evidence>
<dbReference type="InterPro" id="IPR031801">
    <property type="entry name" value="VIR_N"/>
</dbReference>
<feature type="region of interest" description="Disordered" evidence="6">
    <location>
        <begin position="211"/>
        <end position="374"/>
    </location>
</feature>
<evidence type="ECO:0000313" key="8">
    <source>
        <dbReference type="EMBL" id="EDW61997.1"/>
    </source>
</evidence>
<dbReference type="GO" id="GO:0005634">
    <property type="term" value="C:nucleus"/>
    <property type="evidence" value="ECO:0007669"/>
    <property type="project" value="UniProtKB-SubCell"/>
</dbReference>
<evidence type="ECO:0000256" key="5">
    <source>
        <dbReference type="ARBA" id="ARBA00023242"/>
    </source>
</evidence>
<dbReference type="PhylomeDB" id="B4LLX4"/>
<name>B4LLX4_DROVI</name>
<evidence type="ECO:0000313" key="9">
    <source>
        <dbReference type="Proteomes" id="UP000008792"/>
    </source>
</evidence>
<dbReference type="OrthoDB" id="2011702at2759"/>
<dbReference type="HOGENOM" id="CLU_002368_0_0_1"/>
<dbReference type="FunCoup" id="B4LLX4">
    <property type="interactions" value="2526"/>
</dbReference>
<dbReference type="GO" id="GO:0003723">
    <property type="term" value="F:RNA binding"/>
    <property type="evidence" value="ECO:0007669"/>
    <property type="project" value="TreeGrafter"/>
</dbReference>
<feature type="region of interest" description="Disordered" evidence="6">
    <location>
        <begin position="787"/>
        <end position="822"/>
    </location>
</feature>
<evidence type="ECO:0000256" key="1">
    <source>
        <dbReference type="ARBA" id="ARBA00004123"/>
    </source>
</evidence>
<feature type="domain" description="Virilizer N-terminal" evidence="7">
    <location>
        <begin position="7"/>
        <end position="284"/>
    </location>
</feature>
<keyword evidence="9" id="KW-1185">Reference proteome</keyword>
<dbReference type="InParanoid" id="B4LLX4"/>
<dbReference type="PANTHER" id="PTHR23185">
    <property type="entry name" value="PROTEIN VIRILIZER HOMOLOG"/>
    <property type="match status" value="1"/>
</dbReference>
<dbReference type="GO" id="GO:0008380">
    <property type="term" value="P:RNA splicing"/>
    <property type="evidence" value="ECO:0007669"/>
    <property type="project" value="UniProtKB-KW"/>
</dbReference>
<proteinExistence type="inferred from homology"/>
<evidence type="ECO:0000259" key="7">
    <source>
        <dbReference type="Pfam" id="PF15912"/>
    </source>
</evidence>
<feature type="region of interest" description="Disordered" evidence="6">
    <location>
        <begin position="1745"/>
        <end position="1812"/>
    </location>
</feature>
<dbReference type="InterPro" id="IPR026736">
    <property type="entry name" value="Virilizer"/>
</dbReference>
<dbReference type="eggNOG" id="KOG4822">
    <property type="taxonomic scope" value="Eukaryota"/>
</dbReference>
<accession>B4LLX4</accession>
<protein>
    <recommendedName>
        <fullName evidence="7">Virilizer N-terminal domain-containing protein</fullName>
    </recommendedName>
</protein>
<feature type="compositionally biased region" description="Basic and acidic residues" evidence="6">
    <location>
        <begin position="245"/>
        <end position="268"/>
    </location>
</feature>
<comment type="subcellular location">
    <subcellularLocation>
        <location evidence="1">Nucleus</location>
    </subcellularLocation>
</comment>
<dbReference type="GO" id="GO:0036396">
    <property type="term" value="C:RNA N6-methyladenosine methyltransferase complex"/>
    <property type="evidence" value="ECO:0007669"/>
    <property type="project" value="TreeGrafter"/>
</dbReference>
<keyword evidence="3" id="KW-0507">mRNA processing</keyword>
<dbReference type="PANTHER" id="PTHR23185:SF0">
    <property type="entry name" value="PROTEIN VIRILIZER HOMOLOG"/>
    <property type="match status" value="1"/>
</dbReference>
<gene>
    <name evidence="8" type="primary">Dvir\GJ22353</name>
    <name evidence="8" type="ORF">Dvir_GJ22353</name>
</gene>